<dbReference type="EMBL" id="CP002683">
    <property type="protein sequence ID" value="AEH45947.1"/>
    <property type="molecule type" value="Genomic_DNA"/>
</dbReference>
<dbReference type="PANTHER" id="PTHR37533:SF2">
    <property type="entry name" value="FLAGELLAR HOOK-LENGTH CONTROL PROTEIN"/>
    <property type="match status" value="1"/>
</dbReference>
<keyword evidence="3" id="KW-0282">Flagellum</keyword>
<proteinExistence type="predicted"/>
<dbReference type="KEGG" id="tid:Thein_2099"/>
<organism evidence="3 4">
    <name type="scientific">Thermodesulfatator indicus (strain DSM 15286 / JCM 11887 / CIR29812)</name>
    <dbReference type="NCBI Taxonomy" id="667014"/>
    <lineage>
        <taxon>Bacteria</taxon>
        <taxon>Pseudomonadati</taxon>
        <taxon>Thermodesulfobacteriota</taxon>
        <taxon>Thermodesulfobacteria</taxon>
        <taxon>Thermodesulfobacteriales</taxon>
        <taxon>Thermodesulfatatoraceae</taxon>
        <taxon>Thermodesulfatator</taxon>
    </lineage>
</organism>
<evidence type="ECO:0000259" key="2">
    <source>
        <dbReference type="Pfam" id="PF02120"/>
    </source>
</evidence>
<dbReference type="CDD" id="cd17470">
    <property type="entry name" value="T3SS_Flik_C"/>
    <property type="match status" value="1"/>
</dbReference>
<sequence>MKLNSLTMVSNGNVSNLSLGQGIMAGDFLALFMMLLGQEANNLDLPAGIQNQQASPEDNKNYQGMFLTTNLEKNILKKVDNLKEILKTKDNSEESPENIVILIGNILKEINQYLENFSIQEREKIITNFGDTIKELKNKLENLINILKENFSNENKEILNLANNKKDSNILKLEKILSRIKSDLNSLEENLSEQNIVLTKKNLENIINNFKSLSRKDHQFEKISQNRKNNASEEEVLAINQNTKKNNKNQILISRNIPQKEVLFKKVNFSSKTKKDSKENIDNTKNTDNLITTKKEKEGQHIKVKKGVEITENTHKTKQHKELLTNLAEKKDNLIAHAKITTNTEIETTKHITINKEIHHSVQNFKPEEIPNFVKELVLKTYPQGKHEARIKLDPPELGELHVTVSVDKGEVKLLLTVGHAKAAEALHQHLHQLSSSLENLGLQFGGAEINLAQDYSEGSYQQESGNYAHSMGIREHTDENKSYENRHNGIINIVV</sequence>
<dbReference type="STRING" id="667014.Thein_2099"/>
<dbReference type="InterPro" id="IPR052563">
    <property type="entry name" value="FliK"/>
</dbReference>
<dbReference type="RefSeq" id="WP_013908686.1">
    <property type="nucleotide sequence ID" value="NC_015681.1"/>
</dbReference>
<keyword evidence="3" id="KW-0966">Cell projection</keyword>
<keyword evidence="1" id="KW-0175">Coiled coil</keyword>
<protein>
    <submittedName>
        <fullName evidence="3">Flagellar hook-length control protein-like, C-terminal domain protein</fullName>
    </submittedName>
</protein>
<dbReference type="Pfam" id="PF02120">
    <property type="entry name" value="Flg_hook"/>
    <property type="match status" value="1"/>
</dbReference>
<reference evidence="3 4" key="2">
    <citation type="journal article" date="2012" name="Stand. Genomic Sci.">
        <title>Complete genome sequence of the thermophilic sulfate-reducing ocean bacterium Thermodesulfatator indicus type strain (CIR29812(T)).</title>
        <authorList>
            <person name="Anderson I."/>
            <person name="Saunders E."/>
            <person name="Lapidus A."/>
            <person name="Nolan M."/>
            <person name="Lucas S."/>
            <person name="Tice H."/>
            <person name="Del Rio T.G."/>
            <person name="Cheng J.F."/>
            <person name="Han C."/>
            <person name="Tapia R."/>
            <person name="Goodwin L.A."/>
            <person name="Pitluck S."/>
            <person name="Liolios K."/>
            <person name="Mavromatis K."/>
            <person name="Pagani I."/>
            <person name="Ivanova N."/>
            <person name="Mikhailova N."/>
            <person name="Pati A."/>
            <person name="Chen A."/>
            <person name="Palaniappan K."/>
            <person name="Land M."/>
            <person name="Hauser L."/>
            <person name="Jeffries C.D."/>
            <person name="Chang Y.J."/>
            <person name="Brambilla E.M."/>
            <person name="Rohde M."/>
            <person name="Spring S."/>
            <person name="Goker M."/>
            <person name="Detter J.C."/>
            <person name="Woyke T."/>
            <person name="Bristow J."/>
            <person name="Eisen J.A."/>
            <person name="Markowitz V."/>
            <person name="Hugenholtz P."/>
            <person name="Kyrpides N.C."/>
            <person name="Klenk H.P."/>
        </authorList>
    </citation>
    <scope>NUCLEOTIDE SEQUENCE [LARGE SCALE GENOMIC DNA]</scope>
    <source>
        <strain evidence="4">DSM 15286 / JCM 11887 / CIR29812</strain>
    </source>
</reference>
<reference evidence="4" key="1">
    <citation type="submission" date="2011-04" db="EMBL/GenBank/DDBJ databases">
        <title>The complete genome of Thermodesulfatator indicus DSM 15286.</title>
        <authorList>
            <person name="Lucas S."/>
            <person name="Copeland A."/>
            <person name="Lapidus A."/>
            <person name="Bruce D."/>
            <person name="Goodwin L."/>
            <person name="Pitluck S."/>
            <person name="Peters L."/>
            <person name="Kyrpides N."/>
            <person name="Mavromatis K."/>
            <person name="Pagani I."/>
            <person name="Ivanova N."/>
            <person name="Saunders L."/>
            <person name="Detter J.C."/>
            <person name="Tapia R."/>
            <person name="Han C."/>
            <person name="Land M."/>
            <person name="Hauser L."/>
            <person name="Markowitz V."/>
            <person name="Cheng J.-F."/>
            <person name="Hugenholtz P."/>
            <person name="Woyke T."/>
            <person name="Wu D."/>
            <person name="Spring S."/>
            <person name="Schroeder M."/>
            <person name="Brambilla E."/>
            <person name="Klenk H.-P."/>
            <person name="Eisen J.A."/>
        </authorList>
    </citation>
    <scope>NUCLEOTIDE SEQUENCE [LARGE SCALE GENOMIC DNA]</scope>
    <source>
        <strain evidence="4">DSM 15286 / JCM 11887 / CIR29812</strain>
    </source>
</reference>
<keyword evidence="4" id="KW-1185">Reference proteome</keyword>
<keyword evidence="3" id="KW-0969">Cilium</keyword>
<name>F8ADD2_THEID</name>
<accession>F8ADD2</accession>
<dbReference type="OrthoDB" id="1792985at2"/>
<dbReference type="InParanoid" id="F8ADD2"/>
<dbReference type="eggNOG" id="COG3144">
    <property type="taxonomic scope" value="Bacteria"/>
</dbReference>
<feature type="coiled-coil region" evidence="1">
    <location>
        <begin position="126"/>
        <end position="204"/>
    </location>
</feature>
<evidence type="ECO:0000313" key="3">
    <source>
        <dbReference type="EMBL" id="AEH45947.1"/>
    </source>
</evidence>
<dbReference type="HOGENOM" id="CLU_549719_0_0_0"/>
<dbReference type="AlphaFoldDB" id="F8ADD2"/>
<dbReference type="Proteomes" id="UP000006793">
    <property type="component" value="Chromosome"/>
</dbReference>
<evidence type="ECO:0000313" key="4">
    <source>
        <dbReference type="Proteomes" id="UP000006793"/>
    </source>
</evidence>
<dbReference type="PANTHER" id="PTHR37533">
    <property type="entry name" value="FLAGELLAR HOOK-LENGTH CONTROL PROTEIN"/>
    <property type="match status" value="1"/>
</dbReference>
<dbReference type="PaxDb" id="667014-Thein_2099"/>
<dbReference type="InterPro" id="IPR021136">
    <property type="entry name" value="Flagellar_hook_control-like_C"/>
</dbReference>
<gene>
    <name evidence="3" type="ordered locus">Thein_2099</name>
</gene>
<evidence type="ECO:0000256" key="1">
    <source>
        <dbReference type="SAM" id="Coils"/>
    </source>
</evidence>
<dbReference type="InterPro" id="IPR038610">
    <property type="entry name" value="FliK-like_C_sf"/>
</dbReference>
<feature type="domain" description="Flagellar hook-length control protein-like C-terminal" evidence="2">
    <location>
        <begin position="378"/>
        <end position="455"/>
    </location>
</feature>
<dbReference type="Gene3D" id="3.30.750.140">
    <property type="match status" value="1"/>
</dbReference>